<sequence>MYTLKTILLLQTILLTYGKDYCIIGAGPSGLQMGYFLERAGRDYIIYERDPSPGWFYKVYPRHRTLISLNKRHTGKTNKEFNMRHDWNSLISDNDDLLMTKYSKEFFPPADTLVQYLDDYARVLKLKAQYNTNILNVTYSNEDKAYTLTDKKNKAYNCKVLIVSTGIWVENYPKEVPGIELTTGYPEMSVDKDDYDGKSVLIIGRGNSGFETAQHLLGYTSITHMISRSRLKFSWETHYVGDVRAVNDGPIDTYQLKSMDGQNEIDLRQVSFNRSAADGKIYMTRHWGNENTDNSADRLGYDKVLRCTGFTFDTSIFDEPIKPARSEAASKFPEITHSYESTKSKHMFFTGVSTHSLDFRKSAGGFIHGYRYTTRTLHRYLEWRYEGVQWPATVVPAKDLLNFIIKRLNEASGIYQMFSALVDVMIIREDGQIEYLEEVGMGMIPKFTEHTGRNYSRVIVLNLEYGKNFSGPGADPFKEDRATGDAQEAHSSNFLHPVLYYYKGEIPEFPEALKLPRPNRLHHMVEDFLTEWVAPYTHIMPLRWFLENVLEDDLRNFYAESCFEFAMTGMEAPLQCREEYLNGGSILSRQAQVVS</sequence>
<dbReference type="AlphaFoldDB" id="A0A7M5X085"/>
<dbReference type="InterPro" id="IPR036188">
    <property type="entry name" value="FAD/NAD-bd_sf"/>
</dbReference>
<evidence type="ECO:0000256" key="2">
    <source>
        <dbReference type="SAM" id="SignalP"/>
    </source>
</evidence>
<dbReference type="GO" id="GO:0005788">
    <property type="term" value="C:endoplasmic reticulum lumen"/>
    <property type="evidence" value="ECO:0007669"/>
    <property type="project" value="TreeGrafter"/>
</dbReference>
<name>A0A7M5X085_9CNID</name>
<dbReference type="GO" id="GO:0036503">
    <property type="term" value="P:ERAD pathway"/>
    <property type="evidence" value="ECO:0007669"/>
    <property type="project" value="TreeGrafter"/>
</dbReference>
<dbReference type="Proteomes" id="UP000594262">
    <property type="component" value="Unplaced"/>
</dbReference>
<evidence type="ECO:0000313" key="4">
    <source>
        <dbReference type="Proteomes" id="UP000594262"/>
    </source>
</evidence>
<evidence type="ECO:0000256" key="1">
    <source>
        <dbReference type="ARBA" id="ARBA00023002"/>
    </source>
</evidence>
<feature type="chain" id="PRO_5029647039" description="FAD-dependent oxidoreductase domain-containing protein 2" evidence="2">
    <location>
        <begin position="19"/>
        <end position="595"/>
    </location>
</feature>
<dbReference type="GO" id="GO:0004497">
    <property type="term" value="F:monooxygenase activity"/>
    <property type="evidence" value="ECO:0007669"/>
    <property type="project" value="TreeGrafter"/>
</dbReference>
<dbReference type="EnsemblMetazoa" id="CLYHEMT015906.4">
    <property type="protein sequence ID" value="CLYHEMP015906.4"/>
    <property type="gene ID" value="CLYHEMG015906"/>
</dbReference>
<dbReference type="Pfam" id="PF13738">
    <property type="entry name" value="Pyr_redox_3"/>
    <property type="match status" value="1"/>
</dbReference>
<accession>A0A7M5X085</accession>
<dbReference type="PANTHER" id="PTHR43539:SF23">
    <property type="entry name" value="FAD-DEPENDENT OXIDOREDUCTASE DOMAIN-CONTAINING PROTEIN 2"/>
    <property type="match status" value="1"/>
</dbReference>
<dbReference type="GO" id="GO:0050660">
    <property type="term" value="F:flavin adenine dinucleotide binding"/>
    <property type="evidence" value="ECO:0007669"/>
    <property type="project" value="TreeGrafter"/>
</dbReference>
<dbReference type="Gene3D" id="3.50.50.60">
    <property type="entry name" value="FAD/NAD(P)-binding domain"/>
    <property type="match status" value="2"/>
</dbReference>
<protein>
    <recommendedName>
        <fullName evidence="5">FAD-dependent oxidoreductase domain-containing protein 2</fullName>
    </recommendedName>
</protein>
<keyword evidence="4" id="KW-1185">Reference proteome</keyword>
<dbReference type="InterPro" id="IPR050982">
    <property type="entry name" value="Auxin_biosynth/cation_transpt"/>
</dbReference>
<dbReference type="OrthoDB" id="66881at2759"/>
<proteinExistence type="predicted"/>
<organism evidence="3 4">
    <name type="scientific">Clytia hemisphaerica</name>
    <dbReference type="NCBI Taxonomy" id="252671"/>
    <lineage>
        <taxon>Eukaryota</taxon>
        <taxon>Metazoa</taxon>
        <taxon>Cnidaria</taxon>
        <taxon>Hydrozoa</taxon>
        <taxon>Hydroidolina</taxon>
        <taxon>Leptothecata</taxon>
        <taxon>Obeliida</taxon>
        <taxon>Clytiidae</taxon>
        <taxon>Clytia</taxon>
    </lineage>
</organism>
<dbReference type="SUPFAM" id="SSF51905">
    <property type="entry name" value="FAD/NAD(P)-binding domain"/>
    <property type="match status" value="1"/>
</dbReference>
<evidence type="ECO:0008006" key="5">
    <source>
        <dbReference type="Google" id="ProtNLM"/>
    </source>
</evidence>
<evidence type="ECO:0000313" key="3">
    <source>
        <dbReference type="EnsemblMetazoa" id="CLYHEMP015906.4"/>
    </source>
</evidence>
<keyword evidence="2" id="KW-0732">Signal</keyword>
<feature type="signal peptide" evidence="2">
    <location>
        <begin position="1"/>
        <end position="18"/>
    </location>
</feature>
<keyword evidence="1" id="KW-0560">Oxidoreductase</keyword>
<dbReference type="PANTHER" id="PTHR43539">
    <property type="entry name" value="FLAVIN-BINDING MONOOXYGENASE-LIKE PROTEIN (AFU_ORTHOLOGUE AFUA_4G09220)"/>
    <property type="match status" value="1"/>
</dbReference>
<reference evidence="3" key="1">
    <citation type="submission" date="2021-01" db="UniProtKB">
        <authorList>
            <consortium name="EnsemblMetazoa"/>
        </authorList>
    </citation>
    <scope>IDENTIFICATION</scope>
</reference>